<feature type="domain" description="Radical SAM core" evidence="5">
    <location>
        <begin position="35"/>
        <end position="274"/>
    </location>
</feature>
<keyword evidence="1" id="KW-0949">S-adenosyl-L-methionine</keyword>
<evidence type="ECO:0000259" key="5">
    <source>
        <dbReference type="PROSITE" id="PS51918"/>
    </source>
</evidence>
<dbReference type="GO" id="GO:0046872">
    <property type="term" value="F:metal ion binding"/>
    <property type="evidence" value="ECO:0007669"/>
    <property type="project" value="UniProtKB-KW"/>
</dbReference>
<dbReference type="SFLD" id="SFLDG01067">
    <property type="entry name" value="SPASM/twitch_domain_containing"/>
    <property type="match status" value="1"/>
</dbReference>
<dbReference type="GO" id="GO:0051536">
    <property type="term" value="F:iron-sulfur cluster binding"/>
    <property type="evidence" value="ECO:0007669"/>
    <property type="project" value="UniProtKB-KW"/>
</dbReference>
<dbReference type="RefSeq" id="WP_239151681.1">
    <property type="nucleotide sequence ID" value="NZ_BOPG01000023.1"/>
</dbReference>
<keyword evidence="3" id="KW-0408">Iron</keyword>
<dbReference type="InterPro" id="IPR026335">
    <property type="entry name" value="rSAM_SPASM_FxsB"/>
</dbReference>
<dbReference type="SFLD" id="SFLDG01072">
    <property type="entry name" value="dehydrogenase_like"/>
    <property type="match status" value="1"/>
</dbReference>
<dbReference type="Pfam" id="PF04055">
    <property type="entry name" value="Radical_SAM"/>
    <property type="match status" value="1"/>
</dbReference>
<name>A0A8J3Z4C1_9ACTN</name>
<evidence type="ECO:0000256" key="1">
    <source>
        <dbReference type="ARBA" id="ARBA00022691"/>
    </source>
</evidence>
<dbReference type="SFLD" id="SFLDS00029">
    <property type="entry name" value="Radical_SAM"/>
    <property type="match status" value="1"/>
</dbReference>
<evidence type="ECO:0000256" key="3">
    <source>
        <dbReference type="ARBA" id="ARBA00023004"/>
    </source>
</evidence>
<dbReference type="SFLD" id="SFLDG01386">
    <property type="entry name" value="main_SPASM_domain-containing"/>
    <property type="match status" value="1"/>
</dbReference>
<accession>A0A8J3Z4C1</accession>
<sequence>MSKGRMLGLRAVRGAAVWPHATLDVATLRAGGWRPTPFHDVVLKVHQRCNLTCDYCYVYTMADQSWRDRPRLMARDVWLATADRMAEHAAEHRLPAMRLILHGGEPLLVGVDQLAALIGDFRAVLGTTCTLNVRMQTNGVLLDDAVLGKLRGCGVTIGVSLDGPPADNDRRRRLPNGRGSFHAVDRALRLLGTDTHRSAFGGILCAVDPVTDPLACYETLVGYRPPMIDLLLPHANWSMPSTYPVDGGPHPLADWLIAVFDRWYGAPRKETRIRLFEDIIALSLGGVGRSEQVGLSPVAVVVVETDGAIEQVDSLKSAYPGACDTGLDVRTDPFDAALLHPGVVARQIGLRALSDTCRRCPVHTICGGGHYAHRFRAGDGFRNPSVHCADLAHLIRHINGRVRADLDDRLGRLT</sequence>
<organism evidence="6 7">
    <name type="scientific">Virgisporangium aurantiacum</name>
    <dbReference type="NCBI Taxonomy" id="175570"/>
    <lineage>
        <taxon>Bacteria</taxon>
        <taxon>Bacillati</taxon>
        <taxon>Actinomycetota</taxon>
        <taxon>Actinomycetes</taxon>
        <taxon>Micromonosporales</taxon>
        <taxon>Micromonosporaceae</taxon>
        <taxon>Virgisporangium</taxon>
    </lineage>
</organism>
<dbReference type="AlphaFoldDB" id="A0A8J3Z4C1"/>
<protein>
    <recommendedName>
        <fullName evidence="5">Radical SAM core domain-containing protein</fullName>
    </recommendedName>
</protein>
<keyword evidence="4" id="KW-0411">Iron-sulfur</keyword>
<dbReference type="NCBIfam" id="TIGR04269">
    <property type="entry name" value="SAM_SPASM_FxsB"/>
    <property type="match status" value="1"/>
</dbReference>
<gene>
    <name evidence="6" type="ORF">Vau01_036830</name>
</gene>
<comment type="caution">
    <text evidence="6">The sequence shown here is derived from an EMBL/GenBank/DDBJ whole genome shotgun (WGS) entry which is preliminary data.</text>
</comment>
<keyword evidence="2" id="KW-0479">Metal-binding</keyword>
<evidence type="ECO:0000313" key="7">
    <source>
        <dbReference type="Proteomes" id="UP000612585"/>
    </source>
</evidence>
<dbReference type="Gene3D" id="3.20.20.70">
    <property type="entry name" value="Aldolase class I"/>
    <property type="match status" value="1"/>
</dbReference>
<evidence type="ECO:0000313" key="6">
    <source>
        <dbReference type="EMBL" id="GIJ56167.1"/>
    </source>
</evidence>
<dbReference type="EMBL" id="BOPG01000023">
    <property type="protein sequence ID" value="GIJ56167.1"/>
    <property type="molecule type" value="Genomic_DNA"/>
</dbReference>
<dbReference type="Proteomes" id="UP000612585">
    <property type="component" value="Unassembled WGS sequence"/>
</dbReference>
<proteinExistence type="predicted"/>
<dbReference type="PROSITE" id="PS51918">
    <property type="entry name" value="RADICAL_SAM"/>
    <property type="match status" value="1"/>
</dbReference>
<reference evidence="6" key="1">
    <citation type="submission" date="2021-01" db="EMBL/GenBank/DDBJ databases">
        <title>Whole genome shotgun sequence of Virgisporangium aurantiacum NBRC 16421.</title>
        <authorList>
            <person name="Komaki H."/>
            <person name="Tamura T."/>
        </authorList>
    </citation>
    <scope>NUCLEOTIDE SEQUENCE</scope>
    <source>
        <strain evidence="6">NBRC 16421</strain>
    </source>
</reference>
<dbReference type="InterPro" id="IPR058240">
    <property type="entry name" value="rSAM_sf"/>
</dbReference>
<dbReference type="CDD" id="cd01335">
    <property type="entry name" value="Radical_SAM"/>
    <property type="match status" value="1"/>
</dbReference>
<dbReference type="GO" id="GO:0016491">
    <property type="term" value="F:oxidoreductase activity"/>
    <property type="evidence" value="ECO:0007669"/>
    <property type="project" value="InterPro"/>
</dbReference>
<keyword evidence="7" id="KW-1185">Reference proteome</keyword>
<dbReference type="InterPro" id="IPR023867">
    <property type="entry name" value="Sulphatase_maturase_rSAM"/>
</dbReference>
<dbReference type="SUPFAM" id="SSF102114">
    <property type="entry name" value="Radical SAM enzymes"/>
    <property type="match status" value="1"/>
</dbReference>
<dbReference type="InterPro" id="IPR007197">
    <property type="entry name" value="rSAM"/>
</dbReference>
<dbReference type="InterPro" id="IPR013785">
    <property type="entry name" value="Aldolase_TIM"/>
</dbReference>
<dbReference type="PANTHER" id="PTHR43273:SF8">
    <property type="entry name" value="RADICAL SAM DOMAIN PROTEIN"/>
    <property type="match status" value="1"/>
</dbReference>
<dbReference type="PANTHER" id="PTHR43273">
    <property type="entry name" value="ANAEROBIC SULFATASE-MATURATING ENZYME HOMOLOG ASLB-RELATED"/>
    <property type="match status" value="1"/>
</dbReference>
<evidence type="ECO:0000256" key="4">
    <source>
        <dbReference type="ARBA" id="ARBA00023014"/>
    </source>
</evidence>
<evidence type="ECO:0000256" key="2">
    <source>
        <dbReference type="ARBA" id="ARBA00022723"/>
    </source>
</evidence>